<evidence type="ECO:0000256" key="1">
    <source>
        <dbReference type="SAM" id="Coils"/>
    </source>
</evidence>
<protein>
    <recommendedName>
        <fullName evidence="5">No apical meristem-associated C-terminal domain-containing protein</fullName>
    </recommendedName>
</protein>
<sequence>MESSMSYQANQPYHPLNRVNLDMDFEQLMYSQEYYPTQDYSMGHGLAHDSAYGLAHGSALVDDDEDDYPIEEMSPVKAKKPSRQNSEKGNNMKAKGFGEVVIKYFERKLFQQEGKDEGETRFLYIVKNQELDIREAERREAAELKREKLAIQRQTLELAEREKQDKDILFYNSEIGSYLPAIQQQKLH</sequence>
<reference evidence="3" key="1">
    <citation type="journal article" date="2022" name="Int. J. Mol. Sci.">
        <title>Draft Genome of Tanacetum Coccineum: Genomic Comparison of Closely Related Tanacetum-Family Plants.</title>
        <authorList>
            <person name="Yamashiro T."/>
            <person name="Shiraishi A."/>
            <person name="Nakayama K."/>
            <person name="Satake H."/>
        </authorList>
    </citation>
    <scope>NUCLEOTIDE SEQUENCE</scope>
</reference>
<comment type="caution">
    <text evidence="3">The sequence shown here is derived from an EMBL/GenBank/DDBJ whole genome shotgun (WGS) entry which is preliminary data.</text>
</comment>
<evidence type="ECO:0000313" key="4">
    <source>
        <dbReference type="Proteomes" id="UP001151760"/>
    </source>
</evidence>
<reference evidence="3" key="2">
    <citation type="submission" date="2022-01" db="EMBL/GenBank/DDBJ databases">
        <authorList>
            <person name="Yamashiro T."/>
            <person name="Shiraishi A."/>
            <person name="Satake H."/>
            <person name="Nakayama K."/>
        </authorList>
    </citation>
    <scope>NUCLEOTIDE SEQUENCE</scope>
</reference>
<dbReference type="Proteomes" id="UP001151760">
    <property type="component" value="Unassembled WGS sequence"/>
</dbReference>
<feature type="region of interest" description="Disordered" evidence="2">
    <location>
        <begin position="72"/>
        <end position="92"/>
    </location>
</feature>
<dbReference type="EMBL" id="BQNB010008597">
    <property type="protein sequence ID" value="GJS51591.1"/>
    <property type="molecule type" value="Genomic_DNA"/>
</dbReference>
<gene>
    <name evidence="3" type="ORF">Tco_0624953</name>
</gene>
<evidence type="ECO:0008006" key="5">
    <source>
        <dbReference type="Google" id="ProtNLM"/>
    </source>
</evidence>
<keyword evidence="4" id="KW-1185">Reference proteome</keyword>
<evidence type="ECO:0000313" key="3">
    <source>
        <dbReference type="EMBL" id="GJS51591.1"/>
    </source>
</evidence>
<feature type="coiled-coil region" evidence="1">
    <location>
        <begin position="126"/>
        <end position="164"/>
    </location>
</feature>
<keyword evidence="1" id="KW-0175">Coiled coil</keyword>
<proteinExistence type="predicted"/>
<name>A0ABQ4WFE9_9ASTR</name>
<organism evidence="3 4">
    <name type="scientific">Tanacetum coccineum</name>
    <dbReference type="NCBI Taxonomy" id="301880"/>
    <lineage>
        <taxon>Eukaryota</taxon>
        <taxon>Viridiplantae</taxon>
        <taxon>Streptophyta</taxon>
        <taxon>Embryophyta</taxon>
        <taxon>Tracheophyta</taxon>
        <taxon>Spermatophyta</taxon>
        <taxon>Magnoliopsida</taxon>
        <taxon>eudicotyledons</taxon>
        <taxon>Gunneridae</taxon>
        <taxon>Pentapetalae</taxon>
        <taxon>asterids</taxon>
        <taxon>campanulids</taxon>
        <taxon>Asterales</taxon>
        <taxon>Asteraceae</taxon>
        <taxon>Asteroideae</taxon>
        <taxon>Anthemideae</taxon>
        <taxon>Anthemidinae</taxon>
        <taxon>Tanacetum</taxon>
    </lineage>
</organism>
<evidence type="ECO:0000256" key="2">
    <source>
        <dbReference type="SAM" id="MobiDB-lite"/>
    </source>
</evidence>
<accession>A0ABQ4WFE9</accession>